<reference evidence="3" key="3">
    <citation type="submission" date="2025-09" db="UniProtKB">
        <authorList>
            <consortium name="Ensembl"/>
        </authorList>
    </citation>
    <scope>IDENTIFICATION</scope>
</reference>
<dbReference type="SUPFAM" id="SSF46942">
    <property type="entry name" value="Elongation factor TFIIS domain 2"/>
    <property type="match status" value="1"/>
</dbReference>
<dbReference type="InterPro" id="IPR003618">
    <property type="entry name" value="TFIIS_cen_dom"/>
</dbReference>
<dbReference type="PANTHER" id="PTHR11477">
    <property type="entry name" value="TRANSCRIPTION FACTOR S-II ZINC FINGER DOMAIN-CONTAINING PROTEIN"/>
    <property type="match status" value="1"/>
</dbReference>
<dbReference type="PROSITE" id="PS51321">
    <property type="entry name" value="TFIIS_CENTRAL"/>
    <property type="match status" value="1"/>
</dbReference>
<dbReference type="GO" id="GO:0006351">
    <property type="term" value="P:DNA-templated transcription"/>
    <property type="evidence" value="ECO:0007669"/>
    <property type="project" value="InterPro"/>
</dbReference>
<dbReference type="Ensembl" id="ENSCSAVT00000015521.1">
    <property type="protein sequence ID" value="ENSCSAVP00000015345.1"/>
    <property type="gene ID" value="ENSCSAVG00000009008.1"/>
</dbReference>
<feature type="compositionally biased region" description="Basic and acidic residues" evidence="1">
    <location>
        <begin position="177"/>
        <end position="200"/>
    </location>
</feature>
<feature type="region of interest" description="Disordered" evidence="1">
    <location>
        <begin position="145"/>
        <end position="200"/>
    </location>
</feature>
<evidence type="ECO:0000313" key="3">
    <source>
        <dbReference type="Ensembl" id="ENSCSAVP00000015345.1"/>
    </source>
</evidence>
<name>H2ZCM9_CIOSA</name>
<reference evidence="4" key="1">
    <citation type="submission" date="2003-08" db="EMBL/GenBank/DDBJ databases">
        <authorList>
            <person name="Birren B."/>
            <person name="Nusbaum C."/>
            <person name="Abebe A."/>
            <person name="Abouelleil A."/>
            <person name="Adekoya E."/>
            <person name="Ait-zahra M."/>
            <person name="Allen N."/>
            <person name="Allen T."/>
            <person name="An P."/>
            <person name="Anderson M."/>
            <person name="Anderson S."/>
            <person name="Arachchi H."/>
            <person name="Armbruster J."/>
            <person name="Bachantsang P."/>
            <person name="Baldwin J."/>
            <person name="Barry A."/>
            <person name="Bayul T."/>
            <person name="Blitshsteyn B."/>
            <person name="Bloom T."/>
            <person name="Blye J."/>
            <person name="Boguslavskiy L."/>
            <person name="Borowsky M."/>
            <person name="Boukhgalter B."/>
            <person name="Brunache A."/>
            <person name="Butler J."/>
            <person name="Calixte N."/>
            <person name="Calvo S."/>
            <person name="Camarata J."/>
            <person name="Campo K."/>
            <person name="Chang J."/>
            <person name="Cheshatsang Y."/>
            <person name="Citroen M."/>
            <person name="Collymore A."/>
            <person name="Considine T."/>
            <person name="Cook A."/>
            <person name="Cooke P."/>
            <person name="Corum B."/>
            <person name="Cuomo C."/>
            <person name="David R."/>
            <person name="Dawoe T."/>
            <person name="Degray S."/>
            <person name="Dodge S."/>
            <person name="Dooley K."/>
            <person name="Dorje P."/>
            <person name="Dorjee K."/>
            <person name="Dorris L."/>
            <person name="Duffey N."/>
            <person name="Dupes A."/>
            <person name="Elkins T."/>
            <person name="Engels R."/>
            <person name="Erickson J."/>
            <person name="Farina A."/>
            <person name="Faro S."/>
            <person name="Ferreira P."/>
            <person name="Fischer H."/>
            <person name="Fitzgerald M."/>
            <person name="Foley K."/>
            <person name="Gage D."/>
            <person name="Galagan J."/>
            <person name="Gearin G."/>
            <person name="Gnerre S."/>
            <person name="Gnirke A."/>
            <person name="Goyette A."/>
            <person name="Graham J."/>
            <person name="Grandbois E."/>
            <person name="Gyaltsen K."/>
            <person name="Hafez N."/>
            <person name="Hagopian D."/>
            <person name="Hagos B."/>
            <person name="Hall J."/>
            <person name="Hatcher B."/>
            <person name="Heller A."/>
            <person name="Higgins H."/>
            <person name="Honan T."/>
            <person name="Horn A."/>
            <person name="Houde N."/>
            <person name="Hughes L."/>
            <person name="Hulme W."/>
            <person name="Husby E."/>
            <person name="Iliev I."/>
            <person name="Jaffe D."/>
            <person name="Jones C."/>
            <person name="Kamal M."/>
            <person name="Kamat A."/>
            <person name="Kamvysselis M."/>
            <person name="Karlsson E."/>
            <person name="Kells C."/>
            <person name="Kieu A."/>
            <person name="Kisner P."/>
            <person name="Kodira C."/>
            <person name="Kulbokas E."/>
            <person name="Labutti K."/>
            <person name="Lama D."/>
            <person name="Landers T."/>
            <person name="Leger J."/>
            <person name="Levine S."/>
            <person name="Lewis D."/>
            <person name="Lewis T."/>
            <person name="Lindblad-toh K."/>
            <person name="Liu X."/>
            <person name="Lokyitsang T."/>
            <person name="Lokyitsang Y."/>
            <person name="Lucien O."/>
            <person name="Lui A."/>
            <person name="Ma L.J."/>
            <person name="Mabbitt R."/>
            <person name="Macdonald J."/>
            <person name="Maclean C."/>
            <person name="Major J."/>
            <person name="Manning J."/>
            <person name="Marabella R."/>
            <person name="Maru K."/>
            <person name="Matthews C."/>
            <person name="Mauceli E."/>
            <person name="Mccarthy M."/>
            <person name="Mcdonough S."/>
            <person name="Mcghee T."/>
            <person name="Meldrim J."/>
            <person name="Meneus L."/>
            <person name="Mesirov J."/>
            <person name="Mihalev A."/>
            <person name="Mihova T."/>
            <person name="Mikkelsen T."/>
            <person name="Mlenga V."/>
            <person name="Moru K."/>
            <person name="Mozes J."/>
            <person name="Mulrain L."/>
            <person name="Munson G."/>
            <person name="Naylor J."/>
            <person name="Newes C."/>
            <person name="Nguyen C."/>
            <person name="Nguyen N."/>
            <person name="Nguyen T."/>
            <person name="Nicol R."/>
            <person name="Nielsen C."/>
            <person name="Nizzari M."/>
            <person name="Norbu C."/>
            <person name="Norbu N."/>
            <person name="O'donnell P."/>
            <person name="Okoawo O."/>
            <person name="O'leary S."/>
            <person name="Omotosho B."/>
            <person name="O'neill K."/>
            <person name="Osman S."/>
            <person name="Parker S."/>
            <person name="Perrin D."/>
            <person name="Phunkhang P."/>
            <person name="Piqani B."/>
            <person name="Purcell S."/>
            <person name="Rachupka T."/>
            <person name="Ramasamy U."/>
            <person name="Rameau R."/>
            <person name="Ray V."/>
            <person name="Raymond C."/>
            <person name="Retta R."/>
            <person name="Richardson S."/>
            <person name="Rise C."/>
            <person name="Rodriguez J."/>
            <person name="Rogers J."/>
            <person name="Rogov P."/>
            <person name="Rutman M."/>
            <person name="Schupbach R."/>
            <person name="Seaman C."/>
            <person name="Settipalli S."/>
            <person name="Sharpe T."/>
            <person name="Sheridan J."/>
            <person name="Sherpa N."/>
            <person name="Shi J."/>
            <person name="Smirnov S."/>
            <person name="Smith C."/>
            <person name="Sougnez C."/>
            <person name="Spencer B."/>
            <person name="Stalker J."/>
            <person name="Stange-thomann N."/>
            <person name="Stavropoulos S."/>
            <person name="Stetson K."/>
            <person name="Stone C."/>
            <person name="Stone S."/>
            <person name="Stubbs M."/>
            <person name="Talamas J."/>
            <person name="Tchuinga P."/>
            <person name="Tenzing P."/>
            <person name="Tesfaye S."/>
            <person name="Theodore J."/>
            <person name="Thoulutsang Y."/>
            <person name="Topham K."/>
            <person name="Towey S."/>
            <person name="Tsamla T."/>
            <person name="Tsomo N."/>
            <person name="Vallee D."/>
            <person name="Vassiliev H."/>
            <person name="Venkataraman V."/>
            <person name="Vinson J."/>
            <person name="Vo A."/>
            <person name="Wade C."/>
            <person name="Wang S."/>
            <person name="Wangchuk T."/>
            <person name="Wangdi T."/>
            <person name="Whittaker C."/>
            <person name="Wilkinson J."/>
            <person name="Wu Y."/>
            <person name="Wyman D."/>
            <person name="Yadav S."/>
            <person name="Yang S."/>
            <person name="Yang X."/>
            <person name="Yeager S."/>
            <person name="Yee E."/>
            <person name="Young G."/>
            <person name="Zainoun J."/>
            <person name="Zembeck L."/>
            <person name="Zimmer A."/>
            <person name="Zody M."/>
            <person name="Lander E."/>
        </authorList>
    </citation>
    <scope>NUCLEOTIDE SEQUENCE [LARGE SCALE GENOMIC DNA]</scope>
</reference>
<accession>H2ZCM9</accession>
<dbReference type="STRING" id="51511.ENSCSAVP00000015345"/>
<feature type="region of interest" description="Disordered" evidence="1">
    <location>
        <begin position="86"/>
        <end position="119"/>
    </location>
</feature>
<dbReference type="OMA" id="FDGPGKH"/>
<dbReference type="AlphaFoldDB" id="H2ZCM9"/>
<organism evidence="3 4">
    <name type="scientific">Ciona savignyi</name>
    <name type="common">Pacific transparent sea squirt</name>
    <dbReference type="NCBI Taxonomy" id="51511"/>
    <lineage>
        <taxon>Eukaryota</taxon>
        <taxon>Metazoa</taxon>
        <taxon>Chordata</taxon>
        <taxon>Tunicata</taxon>
        <taxon>Ascidiacea</taxon>
        <taxon>Phlebobranchia</taxon>
        <taxon>Cionidae</taxon>
        <taxon>Ciona</taxon>
    </lineage>
</organism>
<dbReference type="InterPro" id="IPR012921">
    <property type="entry name" value="SPOC_C"/>
</dbReference>
<protein>
    <recommendedName>
        <fullName evidence="2">TFIIS central domain-containing protein</fullName>
    </recommendedName>
</protein>
<dbReference type="PANTHER" id="PTHR11477:SF51">
    <property type="entry name" value="PROTEIN PARTNER OF SNF, ISOFORM B"/>
    <property type="match status" value="1"/>
</dbReference>
<dbReference type="InterPro" id="IPR036575">
    <property type="entry name" value="TFIIS_cen_dom_sf"/>
</dbReference>
<dbReference type="Gene3D" id="1.10.472.30">
    <property type="entry name" value="Transcription elongation factor S-II, central domain"/>
    <property type="match status" value="1"/>
</dbReference>
<feature type="compositionally biased region" description="Polar residues" evidence="1">
    <location>
        <begin position="86"/>
        <end position="103"/>
    </location>
</feature>
<dbReference type="Pfam" id="PF07744">
    <property type="entry name" value="SPOC"/>
    <property type="match status" value="1"/>
</dbReference>
<dbReference type="GO" id="GO:0005634">
    <property type="term" value="C:nucleus"/>
    <property type="evidence" value="ECO:0007669"/>
    <property type="project" value="TreeGrafter"/>
</dbReference>
<keyword evidence="4" id="KW-1185">Reference proteome</keyword>
<proteinExistence type="predicted"/>
<feature type="domain" description="TFIIS central" evidence="2">
    <location>
        <begin position="1"/>
        <end position="61"/>
    </location>
</feature>
<dbReference type="InParanoid" id="H2ZCM9"/>
<dbReference type="Pfam" id="PF07500">
    <property type="entry name" value="TFIIS_M"/>
    <property type="match status" value="1"/>
</dbReference>
<evidence type="ECO:0000259" key="2">
    <source>
        <dbReference type="PROSITE" id="PS51321"/>
    </source>
</evidence>
<dbReference type="HOGENOM" id="CLU_761963_0_0_1"/>
<dbReference type="Proteomes" id="UP000007875">
    <property type="component" value="Unassembled WGS sequence"/>
</dbReference>
<evidence type="ECO:0000256" key="1">
    <source>
        <dbReference type="SAM" id="MobiDB-lite"/>
    </source>
</evidence>
<dbReference type="eggNOG" id="KOG1634">
    <property type="taxonomic scope" value="Eukaryota"/>
</dbReference>
<dbReference type="GeneTree" id="ENSGT00940000172157"/>
<evidence type="ECO:0000313" key="4">
    <source>
        <dbReference type="Proteomes" id="UP000007875"/>
    </source>
</evidence>
<reference evidence="3" key="2">
    <citation type="submission" date="2025-08" db="UniProtKB">
        <authorList>
            <consortium name="Ensembl"/>
        </authorList>
    </citation>
    <scope>IDENTIFICATION</scope>
</reference>
<sequence>LHIQDERNHGLWRKVIIGDVTTSELVQMTTEQMASKKLAEWRQNELTQELDIIEKQEKERSFRPLTKITHKGEIAIQEDLSDLTENIHSNKNGSTAPTKLTSLSEDDIADPISPTLDTTSQHNEHLFDLNCKICTGGVLPSPPPLSDLAVHEDTERSSLPSSKVEDPRKLQKVPSTKVEKAEEKPQQTDKKSESTKKESSKSSNALWSGYISMLELSTFKANVYPVGGICDNLENDLPIRLVLGGRIHPKVVWEYLRKVRTLHSKQLSIIRFHAATDDDRIGYVAMLSYFGSRKRFGVVSNQNRSLVKDMYLVPLLESQPIPEELVQTGSDLSFPPNRPSMLLGIVVRHVS</sequence>